<organism evidence="1 2">
    <name type="scientific">Entomophthora muscae</name>
    <dbReference type="NCBI Taxonomy" id="34485"/>
    <lineage>
        <taxon>Eukaryota</taxon>
        <taxon>Fungi</taxon>
        <taxon>Fungi incertae sedis</taxon>
        <taxon>Zoopagomycota</taxon>
        <taxon>Entomophthoromycotina</taxon>
        <taxon>Entomophthoromycetes</taxon>
        <taxon>Entomophthorales</taxon>
        <taxon>Entomophthoraceae</taxon>
        <taxon>Entomophthora</taxon>
    </lineage>
</organism>
<keyword evidence="2" id="KW-1185">Reference proteome</keyword>
<name>A0ACC2UP78_9FUNG</name>
<dbReference type="Proteomes" id="UP001165960">
    <property type="component" value="Unassembled WGS sequence"/>
</dbReference>
<evidence type="ECO:0000313" key="1">
    <source>
        <dbReference type="EMBL" id="KAJ9088929.1"/>
    </source>
</evidence>
<gene>
    <name evidence="1" type="ORF">DSO57_1018039</name>
</gene>
<dbReference type="EMBL" id="QTSX02000077">
    <property type="protein sequence ID" value="KAJ9088929.1"/>
    <property type="molecule type" value="Genomic_DNA"/>
</dbReference>
<protein>
    <submittedName>
        <fullName evidence="1">Uncharacterized protein</fullName>
    </submittedName>
</protein>
<reference evidence="1" key="1">
    <citation type="submission" date="2022-04" db="EMBL/GenBank/DDBJ databases">
        <title>Genome of the entomopathogenic fungus Entomophthora muscae.</title>
        <authorList>
            <person name="Elya C."/>
            <person name="Lovett B.R."/>
            <person name="Lee E."/>
            <person name="Macias A.M."/>
            <person name="Hajek A.E."/>
            <person name="De Bivort B.L."/>
            <person name="Kasson M.T."/>
            <person name="De Fine Licht H.H."/>
            <person name="Stajich J.E."/>
        </authorList>
    </citation>
    <scope>NUCLEOTIDE SEQUENCE</scope>
    <source>
        <strain evidence="1">Berkeley</strain>
    </source>
</reference>
<proteinExistence type="predicted"/>
<evidence type="ECO:0000313" key="2">
    <source>
        <dbReference type="Proteomes" id="UP001165960"/>
    </source>
</evidence>
<comment type="caution">
    <text evidence="1">The sequence shown here is derived from an EMBL/GenBank/DDBJ whole genome shotgun (WGS) entry which is preliminary data.</text>
</comment>
<accession>A0ACC2UP78</accession>
<sequence length="268" mass="29400">MPKAEAPFNSPFYEKRTVQRGQKLPVEWLRQNHPGGFVRISMSTFESSDNGDAFDGNTIKYVCYETNCREDHHEAILGKDNGPGSQKCSTEITIPDNLPDGPVTLQWTWFGGGVLFADQRASFANYVSCSDMVLKGGLPYRPNKVKAEFQGGDAVTQDKDKCRYWSTNSIFGCPRGAEDKNKNGCGYGEPRYGAPAEWLPSDNRPPTNSNPPSTEPSSTPSSNISQPPTPTTSDNTKPPPQSTTLAPTSSLKPSTPRPALKCRSRVYK</sequence>